<evidence type="ECO:0000256" key="2">
    <source>
        <dbReference type="SAM" id="Phobius"/>
    </source>
</evidence>
<sequence>MVRARKYSTRTNPHNTPLPSFSPSPLPTHSSHPSFNLDLSYIFYFLYFFVTFLSSYFRVTSHTMSAYFYNQHQQHQQHPHGAHMQSATNTHHGRSRRAPKMASQNAQRQFRGVKSMRELAEAPAVTAFRARFEAGRSFDLDDDLEFCPGLLTEDDLHSIHSASDRSSLSSGSPDTSPLQHQIQPVQQVTPSISLSPAQTNSYVHPGVAGNPNHVNYQQQQPANRTRKVIPIINPSTGMTLSSPPSSITPAMMQNAQRRW</sequence>
<name>A0A1V6V0J3_9EURO</name>
<dbReference type="Pfam" id="PF14618">
    <property type="entry name" value="DUF4452"/>
    <property type="match status" value="1"/>
</dbReference>
<evidence type="ECO:0000256" key="1">
    <source>
        <dbReference type="SAM" id="MobiDB-lite"/>
    </source>
</evidence>
<proteinExistence type="predicted"/>
<dbReference type="Proteomes" id="UP000191500">
    <property type="component" value="Unassembled WGS sequence"/>
</dbReference>
<keyword evidence="2" id="KW-1133">Transmembrane helix</keyword>
<feature type="region of interest" description="Disordered" evidence="1">
    <location>
        <begin position="74"/>
        <end position="110"/>
    </location>
</feature>
<dbReference type="PANTHER" id="PTHR39615">
    <property type="entry name" value="YALI0E17897P"/>
    <property type="match status" value="1"/>
</dbReference>
<evidence type="ECO:0000313" key="4">
    <source>
        <dbReference type="Proteomes" id="UP000191500"/>
    </source>
</evidence>
<keyword evidence="4" id="KW-1185">Reference proteome</keyword>
<evidence type="ECO:0000313" key="3">
    <source>
        <dbReference type="EMBL" id="OQE44166.1"/>
    </source>
</evidence>
<feature type="transmembrane region" description="Helical" evidence="2">
    <location>
        <begin position="41"/>
        <end position="59"/>
    </location>
</feature>
<reference evidence="4" key="1">
    <citation type="journal article" date="2017" name="Nat. Microbiol.">
        <title>Global analysis of biosynthetic gene clusters reveals vast potential of secondary metabolite production in Penicillium species.</title>
        <authorList>
            <person name="Nielsen J.C."/>
            <person name="Grijseels S."/>
            <person name="Prigent S."/>
            <person name="Ji B."/>
            <person name="Dainat J."/>
            <person name="Nielsen K.F."/>
            <person name="Frisvad J.C."/>
            <person name="Workman M."/>
            <person name="Nielsen J."/>
        </authorList>
    </citation>
    <scope>NUCLEOTIDE SEQUENCE [LARGE SCALE GENOMIC DNA]</scope>
    <source>
        <strain evidence="4">IBT 31321</strain>
    </source>
</reference>
<dbReference type="AlphaFoldDB" id="A0A1V6V0J3"/>
<comment type="caution">
    <text evidence="3">The sequence shown here is derived from an EMBL/GenBank/DDBJ whole genome shotgun (WGS) entry which is preliminary data.</text>
</comment>
<feature type="region of interest" description="Disordered" evidence="1">
    <location>
        <begin position="235"/>
        <end position="259"/>
    </location>
</feature>
<dbReference type="EMBL" id="MDDG01000002">
    <property type="protein sequence ID" value="OQE44166.1"/>
    <property type="molecule type" value="Genomic_DNA"/>
</dbReference>
<dbReference type="PANTHER" id="PTHR39615:SF1">
    <property type="entry name" value="YALI0E17897P"/>
    <property type="match status" value="1"/>
</dbReference>
<feature type="region of interest" description="Disordered" evidence="1">
    <location>
        <begin position="1"/>
        <end position="27"/>
    </location>
</feature>
<accession>A0A1V6V0J3</accession>
<organism evidence="3 4">
    <name type="scientific">Penicillium coprophilum</name>
    <dbReference type="NCBI Taxonomy" id="36646"/>
    <lineage>
        <taxon>Eukaryota</taxon>
        <taxon>Fungi</taxon>
        <taxon>Dikarya</taxon>
        <taxon>Ascomycota</taxon>
        <taxon>Pezizomycotina</taxon>
        <taxon>Eurotiomycetes</taxon>
        <taxon>Eurotiomycetidae</taxon>
        <taxon>Eurotiales</taxon>
        <taxon>Aspergillaceae</taxon>
        <taxon>Penicillium</taxon>
    </lineage>
</organism>
<keyword evidence="2" id="KW-0472">Membrane</keyword>
<keyword evidence="2" id="KW-0812">Transmembrane</keyword>
<gene>
    <name evidence="3" type="ORF">PENCOP_c002G03314</name>
</gene>
<dbReference type="InterPro" id="IPR027915">
    <property type="entry name" value="DUF4452"/>
</dbReference>
<protein>
    <submittedName>
        <fullName evidence="3">Uncharacterized protein</fullName>
    </submittedName>
</protein>